<organism evidence="2">
    <name type="scientific">marine metagenome</name>
    <dbReference type="NCBI Taxonomy" id="408172"/>
    <lineage>
        <taxon>unclassified sequences</taxon>
        <taxon>metagenomes</taxon>
        <taxon>ecological metagenomes</taxon>
    </lineage>
</organism>
<dbReference type="InterPro" id="IPR023631">
    <property type="entry name" value="Amidase_dom"/>
</dbReference>
<reference evidence="2" key="1">
    <citation type="submission" date="2018-05" db="EMBL/GenBank/DDBJ databases">
        <authorList>
            <person name="Lanie J.A."/>
            <person name="Ng W.-L."/>
            <person name="Kazmierczak K.M."/>
            <person name="Andrzejewski T.M."/>
            <person name="Davidsen T.M."/>
            <person name="Wayne K.J."/>
            <person name="Tettelin H."/>
            <person name="Glass J.I."/>
            <person name="Rusch D."/>
            <person name="Podicherti R."/>
            <person name="Tsui H.-C.T."/>
            <person name="Winkler M.E."/>
        </authorList>
    </citation>
    <scope>NUCLEOTIDE SEQUENCE</scope>
</reference>
<dbReference type="GO" id="GO:0003824">
    <property type="term" value="F:catalytic activity"/>
    <property type="evidence" value="ECO:0007669"/>
    <property type="project" value="InterPro"/>
</dbReference>
<dbReference type="EMBL" id="UINC01000160">
    <property type="protein sequence ID" value="SUZ50238.1"/>
    <property type="molecule type" value="Genomic_DNA"/>
</dbReference>
<sequence length="476" mass="51316">MNIEEYVKYDAIGLAELVEKGEVTAQELASLAREAAKKVNDKLNAIVSIFDEPYQDDVIEGAKFRGVPTFIKDLGASISGLPQESGSMLTKGFVSPVTTHFAQSFLNAGFQVIGRSTCPEFGLTLTTESVSQGITRNPWNTDHIVGGSSGGSAALVASGVVPLAHSNDGGGSTRIPASCCGNLGLKTSRGRVSLGPINNDVSSPLIAEGCNSRTVRDTAAFLDAVSKPAVGEGVMNRFIQESFLAGLEKPPEKYRIAVSFNDWGSGPIDAEIRDELERIAESLRVEGHRVEEATPTIVQVDYFEAFKVLWYSLAYFAVNSMAPMINRIPDTSTLESITFQMVKEGEKIRAFDVDRTMALSNQMSREFGEFFQNWDLLLTPTLIKDTPKVGGPITLNSELTLDEWYEAASSLIPATPIANITGVPAISIPCGIGPGGLPLGMHFFAAMGNERALLDIARQLEESEPWINRTPPVYAS</sequence>
<dbReference type="Gene3D" id="3.90.1300.10">
    <property type="entry name" value="Amidase signature (AS) domain"/>
    <property type="match status" value="1"/>
</dbReference>
<name>A0A381N949_9ZZZZ</name>
<proteinExistence type="predicted"/>
<evidence type="ECO:0000259" key="1">
    <source>
        <dbReference type="Pfam" id="PF01425"/>
    </source>
</evidence>
<dbReference type="InterPro" id="IPR036928">
    <property type="entry name" value="AS_sf"/>
</dbReference>
<dbReference type="SUPFAM" id="SSF75304">
    <property type="entry name" value="Amidase signature (AS) enzymes"/>
    <property type="match status" value="1"/>
</dbReference>
<gene>
    <name evidence="2" type="ORF">METZ01_LOCUS3092</name>
</gene>
<dbReference type="PANTHER" id="PTHR11895:SF7">
    <property type="entry name" value="GLUTAMYL-TRNA(GLN) AMIDOTRANSFERASE SUBUNIT A, MITOCHONDRIAL"/>
    <property type="match status" value="1"/>
</dbReference>
<dbReference type="InterPro" id="IPR000120">
    <property type="entry name" value="Amidase"/>
</dbReference>
<protein>
    <recommendedName>
        <fullName evidence="1">Amidase domain-containing protein</fullName>
    </recommendedName>
</protein>
<dbReference type="PANTHER" id="PTHR11895">
    <property type="entry name" value="TRANSAMIDASE"/>
    <property type="match status" value="1"/>
</dbReference>
<evidence type="ECO:0000313" key="2">
    <source>
        <dbReference type="EMBL" id="SUZ50238.1"/>
    </source>
</evidence>
<feature type="domain" description="Amidase" evidence="1">
    <location>
        <begin position="35"/>
        <end position="454"/>
    </location>
</feature>
<accession>A0A381N949</accession>
<dbReference type="AlphaFoldDB" id="A0A381N949"/>
<dbReference type="Pfam" id="PF01425">
    <property type="entry name" value="Amidase"/>
    <property type="match status" value="1"/>
</dbReference>